<dbReference type="PANTHER" id="PTHR43377:SF1">
    <property type="entry name" value="BILIVERDIN REDUCTASE A"/>
    <property type="match status" value="1"/>
</dbReference>
<dbReference type="InterPro" id="IPR000683">
    <property type="entry name" value="Gfo/Idh/MocA-like_OxRdtase_N"/>
</dbReference>
<name>A0A381PA03_9ZZZZ</name>
<dbReference type="Gene3D" id="3.40.50.720">
    <property type="entry name" value="NAD(P)-binding Rossmann-like Domain"/>
    <property type="match status" value="1"/>
</dbReference>
<organism evidence="3">
    <name type="scientific">marine metagenome</name>
    <dbReference type="NCBI Taxonomy" id="408172"/>
    <lineage>
        <taxon>unclassified sequences</taxon>
        <taxon>metagenomes</taxon>
        <taxon>ecological metagenomes</taxon>
    </lineage>
</organism>
<dbReference type="InterPro" id="IPR036291">
    <property type="entry name" value="NAD(P)-bd_dom_sf"/>
</dbReference>
<dbReference type="GO" id="GO:0000166">
    <property type="term" value="F:nucleotide binding"/>
    <property type="evidence" value="ECO:0007669"/>
    <property type="project" value="InterPro"/>
</dbReference>
<dbReference type="EMBL" id="UINC01000926">
    <property type="protein sequence ID" value="SUZ63802.1"/>
    <property type="molecule type" value="Genomic_DNA"/>
</dbReference>
<dbReference type="Pfam" id="PF22725">
    <property type="entry name" value="GFO_IDH_MocA_C3"/>
    <property type="match status" value="1"/>
</dbReference>
<dbReference type="InterPro" id="IPR051450">
    <property type="entry name" value="Gfo/Idh/MocA_Oxidoreductases"/>
</dbReference>
<protein>
    <submittedName>
        <fullName evidence="3">Uncharacterized protein</fullName>
    </submittedName>
</protein>
<evidence type="ECO:0000313" key="3">
    <source>
        <dbReference type="EMBL" id="SUZ63802.1"/>
    </source>
</evidence>
<evidence type="ECO:0000259" key="2">
    <source>
        <dbReference type="Pfam" id="PF22725"/>
    </source>
</evidence>
<dbReference type="Gene3D" id="3.30.360.10">
    <property type="entry name" value="Dihydrodipicolinate Reductase, domain 2"/>
    <property type="match status" value="1"/>
</dbReference>
<feature type="domain" description="Gfo/Idh/MocA-like oxidoreductase N-terminal" evidence="1">
    <location>
        <begin position="7"/>
        <end position="123"/>
    </location>
</feature>
<reference evidence="3" key="1">
    <citation type="submission" date="2018-05" db="EMBL/GenBank/DDBJ databases">
        <authorList>
            <person name="Lanie J.A."/>
            <person name="Ng W.-L."/>
            <person name="Kazmierczak K.M."/>
            <person name="Andrzejewski T.M."/>
            <person name="Davidsen T.M."/>
            <person name="Wayne K.J."/>
            <person name="Tettelin H."/>
            <person name="Glass J.I."/>
            <person name="Rusch D."/>
            <person name="Podicherti R."/>
            <person name="Tsui H.-C.T."/>
            <person name="Winkler M.E."/>
        </authorList>
    </citation>
    <scope>NUCLEOTIDE SEQUENCE</scope>
</reference>
<dbReference type="SUPFAM" id="SSF51735">
    <property type="entry name" value="NAD(P)-binding Rossmann-fold domains"/>
    <property type="match status" value="1"/>
</dbReference>
<proteinExistence type="predicted"/>
<dbReference type="AlphaFoldDB" id="A0A381PA03"/>
<dbReference type="Pfam" id="PF01408">
    <property type="entry name" value="GFO_IDH_MocA"/>
    <property type="match status" value="1"/>
</dbReference>
<dbReference type="PANTHER" id="PTHR43377">
    <property type="entry name" value="BILIVERDIN REDUCTASE A"/>
    <property type="match status" value="1"/>
</dbReference>
<feature type="domain" description="GFO/IDH/MocA-like oxidoreductase" evidence="2">
    <location>
        <begin position="161"/>
        <end position="222"/>
    </location>
</feature>
<gene>
    <name evidence="3" type="ORF">METZ01_LOCUS16656</name>
</gene>
<dbReference type="InterPro" id="IPR055170">
    <property type="entry name" value="GFO_IDH_MocA-like_dom"/>
</dbReference>
<evidence type="ECO:0000259" key="1">
    <source>
        <dbReference type="Pfam" id="PF01408"/>
    </source>
</evidence>
<sequence>MISEKTKVGVIGVGHLGQHHAKHYHFQDGTNLVGVYDTDSNRGEEIAKQYNTKFYNKPSDLMKLCDGISVVTPTESHYNVAKMAIGDFNCHVFIEKPITETIQQANDLIALAKPKNKIIQVGHIERLNPALRVLEQYDLNPKFIEIQRLAPYTVRGTDVPVVLDLMIHDIDILLSLVKSDVKSIHASGVSIITDSVDIANARIRFNNGTVSSITSSRVAKDRVRKIKLFQENLYTTIDLLMEQTEIYSITNDPSLIPGVLKTEPFTQNNTDKHIAYQKPDLEKHDLLGLEIKNFIGSIKGQEKPIVNGVEARNALEVVIKINNMILEDLK</sequence>
<accession>A0A381PA03</accession>
<dbReference type="SUPFAM" id="SSF55347">
    <property type="entry name" value="Glyceraldehyde-3-phosphate dehydrogenase-like, C-terminal domain"/>
    <property type="match status" value="1"/>
</dbReference>